<dbReference type="AlphaFoldDB" id="A0A9W5IPB9"/>
<gene>
    <name evidence="1" type="ORF">NEISUBOT_05398</name>
</gene>
<protein>
    <submittedName>
        <fullName evidence="1">Uncharacterized protein</fullName>
    </submittedName>
</protein>
<dbReference type="EMBL" id="ACEO02000013">
    <property type="protein sequence ID" value="EFC51226.1"/>
    <property type="molecule type" value="Genomic_DNA"/>
</dbReference>
<reference evidence="1 2" key="1">
    <citation type="submission" date="2010-01" db="EMBL/GenBank/DDBJ databases">
        <authorList>
            <person name="Weinstock G."/>
            <person name="Sodergren E."/>
            <person name="Clifton S."/>
            <person name="Fulton L."/>
            <person name="Fulton B."/>
            <person name="Courtney L."/>
            <person name="Fronick C."/>
            <person name="Harrison M."/>
            <person name="Strong C."/>
            <person name="Farmer C."/>
            <person name="Delahaunty K."/>
            <person name="Markovic C."/>
            <person name="Hall O."/>
            <person name="Minx P."/>
            <person name="Tomlinson C."/>
            <person name="Mitreva M."/>
            <person name="Nelson J."/>
            <person name="Hou S."/>
            <person name="Wollam A."/>
            <person name="Pepin K.H."/>
            <person name="Johnson M."/>
            <person name="Bhonagiri V."/>
            <person name="Nash W.E."/>
            <person name="Warren W."/>
            <person name="Chinwalla A."/>
            <person name="Mardis E.R."/>
            <person name="Wilson R.K."/>
        </authorList>
    </citation>
    <scope>NUCLEOTIDE SEQUENCE [LARGE SCALE GENOMIC DNA]</scope>
    <source>
        <strain evidence="1 2">NJ9703</strain>
    </source>
</reference>
<accession>A0A9W5IPB9</accession>
<evidence type="ECO:0000313" key="2">
    <source>
        <dbReference type="Proteomes" id="UP000004621"/>
    </source>
</evidence>
<proteinExistence type="predicted"/>
<sequence>MSATQAKFSKCKILSSSPHTNKICRQFISKLQKYFEQSEGTVPE</sequence>
<comment type="caution">
    <text evidence="1">The sequence shown here is derived from an EMBL/GenBank/DDBJ whole genome shotgun (WGS) entry which is preliminary data.</text>
</comment>
<organism evidence="1 2">
    <name type="scientific">Neisseria subflava NJ9703</name>
    <dbReference type="NCBI Taxonomy" id="546268"/>
    <lineage>
        <taxon>Bacteria</taxon>
        <taxon>Pseudomonadati</taxon>
        <taxon>Pseudomonadota</taxon>
        <taxon>Betaproteobacteria</taxon>
        <taxon>Neisseriales</taxon>
        <taxon>Neisseriaceae</taxon>
        <taxon>Neisseria</taxon>
    </lineage>
</organism>
<dbReference type="Proteomes" id="UP000004621">
    <property type="component" value="Unassembled WGS sequence"/>
</dbReference>
<evidence type="ECO:0000313" key="1">
    <source>
        <dbReference type="EMBL" id="EFC51226.1"/>
    </source>
</evidence>
<name>A0A9W5IPB9_NEISU</name>